<evidence type="ECO:0000313" key="1">
    <source>
        <dbReference type="EMBL" id="MBB5916551.1"/>
    </source>
</evidence>
<dbReference type="Pfam" id="PF04672">
    <property type="entry name" value="Methyltransf_19"/>
    <property type="match status" value="1"/>
</dbReference>
<organism evidence="1 2">
    <name type="scientific">Nocardia transvalensis</name>
    <dbReference type="NCBI Taxonomy" id="37333"/>
    <lineage>
        <taxon>Bacteria</taxon>
        <taxon>Bacillati</taxon>
        <taxon>Actinomycetota</taxon>
        <taxon>Actinomycetes</taxon>
        <taxon>Mycobacteriales</taxon>
        <taxon>Nocardiaceae</taxon>
        <taxon>Nocardia</taxon>
    </lineage>
</organism>
<proteinExistence type="predicted"/>
<dbReference type="Gene3D" id="3.40.50.150">
    <property type="entry name" value="Vaccinia Virus protein VP39"/>
    <property type="match status" value="1"/>
</dbReference>
<accession>A0A7W9PI64</accession>
<dbReference type="SUPFAM" id="SSF53335">
    <property type="entry name" value="S-adenosyl-L-methionine-dependent methyltransferases"/>
    <property type="match status" value="1"/>
</dbReference>
<reference evidence="1 2" key="1">
    <citation type="submission" date="2020-08" db="EMBL/GenBank/DDBJ databases">
        <title>Sequencing the genomes of 1000 actinobacteria strains.</title>
        <authorList>
            <person name="Klenk H.-P."/>
        </authorList>
    </citation>
    <scope>NUCLEOTIDE SEQUENCE [LARGE SCALE GENOMIC DNA]</scope>
    <source>
        <strain evidence="1 2">DSM 43582</strain>
    </source>
</reference>
<protein>
    <recommendedName>
        <fullName evidence="3">S-adenosyl methyltransferase</fullName>
    </recommendedName>
</protein>
<evidence type="ECO:0008006" key="3">
    <source>
        <dbReference type="Google" id="ProtNLM"/>
    </source>
</evidence>
<name>A0A7W9PI64_9NOCA</name>
<dbReference type="InterPro" id="IPR006764">
    <property type="entry name" value="SAM_dep_MeTrfase_SAV2177_type"/>
</dbReference>
<keyword evidence="2" id="KW-1185">Reference proteome</keyword>
<dbReference type="RefSeq" id="WP_040754285.1">
    <property type="nucleotide sequence ID" value="NZ_JACHIT010000002.1"/>
</dbReference>
<comment type="caution">
    <text evidence="1">The sequence shown here is derived from an EMBL/GenBank/DDBJ whole genome shotgun (WGS) entry which is preliminary data.</text>
</comment>
<dbReference type="Proteomes" id="UP000540412">
    <property type="component" value="Unassembled WGS sequence"/>
</dbReference>
<gene>
    <name evidence="1" type="ORF">BJY24_005463</name>
</gene>
<dbReference type="AlphaFoldDB" id="A0A7W9PI64"/>
<sequence length="262" mass="28342">MAEDRPAPEGVDPTRPSSARVIDYLLGGKDNYEADRLVGDRMLAVAPETRTQAWFSRQFLTGAATFAAEAGVRQFIDIGAGIPTSPSVHEAAKKFDTSAVIASVDYDPVVFAHANAMVAGVPGVTPMLADFRTPDELIERLRAEASIDFREPVALLVVGVLHFIMDDERPAEIIARFREVMAPGSYLAFTHGSVETHDDFVAAATGTNGTMAECRWRSKSEIEAMMAGFEVLDPGIVPIQEWLGDDLPATRLVLLGGILRRG</sequence>
<dbReference type="PIRSF" id="PIRSF017393">
    <property type="entry name" value="MTase_SAV2177"/>
    <property type="match status" value="1"/>
</dbReference>
<dbReference type="InterPro" id="IPR029063">
    <property type="entry name" value="SAM-dependent_MTases_sf"/>
</dbReference>
<dbReference type="EMBL" id="JACHIT010000002">
    <property type="protein sequence ID" value="MBB5916551.1"/>
    <property type="molecule type" value="Genomic_DNA"/>
</dbReference>
<evidence type="ECO:0000313" key="2">
    <source>
        <dbReference type="Proteomes" id="UP000540412"/>
    </source>
</evidence>